<reference evidence="2" key="1">
    <citation type="submission" date="2025-08" db="UniProtKB">
        <authorList>
            <consortium name="Ensembl"/>
        </authorList>
    </citation>
    <scope>IDENTIFICATION</scope>
</reference>
<sequence length="298" mass="34717">MYADDILLTLSKPIQSIPRMLQIIDNFGKLSGYKVNWSKSEAILLNYYTYKKDLGTAPFVWKTEGMKYLGITIGLPSNTIMDRNLQPLTNNIKEDLKRWSALPLSLWGRAEVLKMNILPRILSLISSVPLNIPMSWFDDVKKMFSSFLWKDKKPKISLKKLSLQRDQGGLGIPDIFNYYIAFNIRYGLIWGYKKVREARSWDWLEEQLLNENNVAFSLSSLWYHPYLPAKLDNPIMRLTCKTIKKILSCLFFVVVKINKIKCFLEINNKMHLVTYCYNCPPLGLTSETIFLLMCCDFH</sequence>
<dbReference type="PROSITE" id="PS50878">
    <property type="entry name" value="RT_POL"/>
    <property type="match status" value="1"/>
</dbReference>
<feature type="domain" description="Reverse transcriptase" evidence="1">
    <location>
        <begin position="1"/>
        <end position="73"/>
    </location>
</feature>
<reference evidence="2" key="2">
    <citation type="submission" date="2025-09" db="UniProtKB">
        <authorList>
            <consortium name="Ensembl"/>
        </authorList>
    </citation>
    <scope>IDENTIFICATION</scope>
</reference>
<dbReference type="AlphaFoldDB" id="A0A8C6SDT3"/>
<dbReference type="Ensembl" id="ENSNMLT00000004239.1">
    <property type="protein sequence ID" value="ENSNMLP00000003690.1"/>
    <property type="gene ID" value="ENSNMLG00000002703.1"/>
</dbReference>
<evidence type="ECO:0000259" key="1">
    <source>
        <dbReference type="PROSITE" id="PS50878"/>
    </source>
</evidence>
<dbReference type="Proteomes" id="UP000694523">
    <property type="component" value="Unplaced"/>
</dbReference>
<name>A0A8C6SDT3_9GOBI</name>
<dbReference type="Pfam" id="PF00078">
    <property type="entry name" value="RVT_1"/>
    <property type="match status" value="1"/>
</dbReference>
<evidence type="ECO:0000313" key="3">
    <source>
        <dbReference type="Proteomes" id="UP000694523"/>
    </source>
</evidence>
<dbReference type="PANTHER" id="PTHR31635:SF196">
    <property type="entry name" value="REVERSE TRANSCRIPTASE DOMAIN-CONTAINING PROTEIN-RELATED"/>
    <property type="match status" value="1"/>
</dbReference>
<dbReference type="InterPro" id="IPR000477">
    <property type="entry name" value="RT_dom"/>
</dbReference>
<accession>A0A8C6SDT3</accession>
<evidence type="ECO:0000313" key="2">
    <source>
        <dbReference type="Ensembl" id="ENSNMLP00000003690.1"/>
    </source>
</evidence>
<proteinExistence type="predicted"/>
<keyword evidence="3" id="KW-1185">Reference proteome</keyword>
<organism evidence="2 3">
    <name type="scientific">Neogobius melanostomus</name>
    <name type="common">round goby</name>
    <dbReference type="NCBI Taxonomy" id="47308"/>
    <lineage>
        <taxon>Eukaryota</taxon>
        <taxon>Metazoa</taxon>
        <taxon>Chordata</taxon>
        <taxon>Craniata</taxon>
        <taxon>Vertebrata</taxon>
        <taxon>Euteleostomi</taxon>
        <taxon>Actinopterygii</taxon>
        <taxon>Neopterygii</taxon>
        <taxon>Teleostei</taxon>
        <taxon>Neoteleostei</taxon>
        <taxon>Acanthomorphata</taxon>
        <taxon>Gobiaria</taxon>
        <taxon>Gobiiformes</taxon>
        <taxon>Gobioidei</taxon>
        <taxon>Gobiidae</taxon>
        <taxon>Benthophilinae</taxon>
        <taxon>Neogobiini</taxon>
        <taxon>Neogobius</taxon>
    </lineage>
</organism>
<dbReference type="PANTHER" id="PTHR31635">
    <property type="entry name" value="REVERSE TRANSCRIPTASE DOMAIN-CONTAINING PROTEIN-RELATED"/>
    <property type="match status" value="1"/>
</dbReference>
<protein>
    <recommendedName>
        <fullName evidence="1">Reverse transcriptase domain-containing protein</fullName>
    </recommendedName>
</protein>